<proteinExistence type="predicted"/>
<dbReference type="STRING" id="1416801.SAMN05192553_101834"/>
<name>A0A1H6ULV0_9BACT</name>
<dbReference type="AlphaFoldDB" id="A0A1H6ULV0"/>
<sequence>MKNLLKKHFLRPVRLAINRLKTELLRIRLLILIRYEGSQLGFLDANSLE</sequence>
<keyword evidence="2" id="KW-1185">Reference proteome</keyword>
<protein>
    <submittedName>
        <fullName evidence="1">Uncharacterized protein</fullName>
    </submittedName>
</protein>
<dbReference type="EMBL" id="FNZH01000001">
    <property type="protein sequence ID" value="SEI91694.1"/>
    <property type="molecule type" value="Genomic_DNA"/>
</dbReference>
<gene>
    <name evidence="1" type="ORF">SAMN05192553_101834</name>
</gene>
<evidence type="ECO:0000313" key="1">
    <source>
        <dbReference type="EMBL" id="SEI91694.1"/>
    </source>
</evidence>
<evidence type="ECO:0000313" key="2">
    <source>
        <dbReference type="Proteomes" id="UP000199403"/>
    </source>
</evidence>
<reference evidence="2" key="1">
    <citation type="submission" date="2016-10" db="EMBL/GenBank/DDBJ databases">
        <authorList>
            <person name="Varghese N."/>
            <person name="Submissions S."/>
        </authorList>
    </citation>
    <scope>NUCLEOTIDE SEQUENCE [LARGE SCALE GENOMIC DNA]</scope>
    <source>
        <strain evidence="2">IBRC-M 10761</strain>
    </source>
</reference>
<organism evidence="1 2">
    <name type="scientific">Cyclobacterium xiamenense</name>
    <dbReference type="NCBI Taxonomy" id="1297121"/>
    <lineage>
        <taxon>Bacteria</taxon>
        <taxon>Pseudomonadati</taxon>
        <taxon>Bacteroidota</taxon>
        <taxon>Cytophagia</taxon>
        <taxon>Cytophagales</taxon>
        <taxon>Cyclobacteriaceae</taxon>
        <taxon>Cyclobacterium</taxon>
    </lineage>
</organism>
<accession>A0A1H6ULV0</accession>
<dbReference type="Proteomes" id="UP000199403">
    <property type="component" value="Unassembled WGS sequence"/>
</dbReference>